<evidence type="ECO:0000259" key="6">
    <source>
        <dbReference type="Pfam" id="PF00441"/>
    </source>
</evidence>
<dbReference type="Proteomes" id="UP000027345">
    <property type="component" value="Unassembled WGS sequence"/>
</dbReference>
<dbReference type="InterPro" id="IPR037069">
    <property type="entry name" value="AcylCoA_DH/ox_N_sf"/>
</dbReference>
<keyword evidence="4" id="KW-0274">FAD</keyword>
<evidence type="ECO:0000259" key="7">
    <source>
        <dbReference type="Pfam" id="PF02771"/>
    </source>
</evidence>
<dbReference type="InterPro" id="IPR036250">
    <property type="entry name" value="AcylCo_DH-like_C"/>
</dbReference>
<dbReference type="InterPro" id="IPR046373">
    <property type="entry name" value="Acyl-CoA_Oxase/DH_mid-dom_sf"/>
</dbReference>
<dbReference type="RefSeq" id="WP_043783521.1">
    <property type="nucleotide sequence ID" value="NZ_JMQI01000047.1"/>
</dbReference>
<name>A0A066U724_9PSEU</name>
<dbReference type="Gene3D" id="1.10.540.10">
    <property type="entry name" value="Acyl-CoA dehydrogenase/oxidase, N-terminal domain"/>
    <property type="match status" value="1"/>
</dbReference>
<dbReference type="eggNOG" id="COG1960">
    <property type="taxonomic scope" value="Bacteria"/>
</dbReference>
<sequence length="373" mass="37844">MDFALDETQTEIAALTAKVLSGFGGAAGSAPAAPSKRVAPDDPWRALASAGLLALALPTELEGDGLGVAEVAQVLTETGRAAAPVPAYAALALGVLPIESLGTPAQRAEFLPPVAAGEALLTAALHEPSAPLAAEPAAIARPGDGKWLISGVKTAVPYAAEAGRILTPVTTAHGSAVYLVDPHAEGVTLVPTPTSSGAPEYTVRLDDVAVEETDLLFDRGAVAALHRFALAGALALGDGLLAGALALTVKHVGERTQFGRPLSAFQAVAGQIADVYVAARTVHLAVTSAVWRLASGLDADAELDIAAYWFASRAPEALATCHHLHGGVGVDETYPLHRYSSAVKDLGRTLGGAAHRLGRLGERVAGVSGCTSN</sequence>
<comment type="cofactor">
    <cofactor evidence="1">
        <name>FAD</name>
        <dbReference type="ChEBI" id="CHEBI:57692"/>
    </cofactor>
</comment>
<reference evidence="8 9" key="1">
    <citation type="submission" date="2014-05" db="EMBL/GenBank/DDBJ databases">
        <title>Draft genome sequence of Amycolatopsis rifamycinica DSM 46095.</title>
        <authorList>
            <person name="Lal R."/>
            <person name="Saxena A."/>
            <person name="Kumari R."/>
            <person name="Mukherjee U."/>
            <person name="Singh P."/>
            <person name="Sangwan N."/>
            <person name="Mahato N.K."/>
        </authorList>
    </citation>
    <scope>NUCLEOTIDE SEQUENCE [LARGE SCALE GENOMIC DNA]</scope>
    <source>
        <strain evidence="8 9">DSM 46095</strain>
    </source>
</reference>
<dbReference type="EMBL" id="JMQI01000047">
    <property type="protein sequence ID" value="KDN20023.1"/>
    <property type="molecule type" value="Genomic_DNA"/>
</dbReference>
<evidence type="ECO:0000313" key="9">
    <source>
        <dbReference type="Proteomes" id="UP000027345"/>
    </source>
</evidence>
<comment type="caution">
    <text evidence="8">The sequence shown here is derived from an EMBL/GenBank/DDBJ whole genome shotgun (WGS) entry which is preliminary data.</text>
</comment>
<dbReference type="Gene3D" id="1.20.140.10">
    <property type="entry name" value="Butyryl-CoA Dehydrogenase, subunit A, domain 3"/>
    <property type="match status" value="1"/>
</dbReference>
<feature type="domain" description="Acyl-CoA dehydrogenase/oxidase C-terminal" evidence="6">
    <location>
        <begin position="239"/>
        <end position="343"/>
    </location>
</feature>
<dbReference type="Gene3D" id="2.40.110.10">
    <property type="entry name" value="Butyryl-CoA Dehydrogenase, subunit A, domain 2"/>
    <property type="match status" value="1"/>
</dbReference>
<dbReference type="STRING" id="287986.DV20_23260"/>
<evidence type="ECO:0000256" key="4">
    <source>
        <dbReference type="ARBA" id="ARBA00022827"/>
    </source>
</evidence>
<dbReference type="SUPFAM" id="SSF56645">
    <property type="entry name" value="Acyl-CoA dehydrogenase NM domain-like"/>
    <property type="match status" value="1"/>
</dbReference>
<feature type="domain" description="Acyl-CoA dehydrogenase/oxidase N-terminal" evidence="7">
    <location>
        <begin position="38"/>
        <end position="118"/>
    </location>
</feature>
<dbReference type="InterPro" id="IPR009075">
    <property type="entry name" value="AcylCo_DH/oxidase_C"/>
</dbReference>
<dbReference type="Pfam" id="PF00441">
    <property type="entry name" value="Acyl-CoA_dh_1"/>
    <property type="match status" value="1"/>
</dbReference>
<dbReference type="InterPro" id="IPR009100">
    <property type="entry name" value="AcylCoA_DH/oxidase_NM_dom_sf"/>
</dbReference>
<dbReference type="SUPFAM" id="SSF47203">
    <property type="entry name" value="Acyl-CoA dehydrogenase C-terminal domain-like"/>
    <property type="match status" value="1"/>
</dbReference>
<evidence type="ECO:0000256" key="1">
    <source>
        <dbReference type="ARBA" id="ARBA00001974"/>
    </source>
</evidence>
<dbReference type="Pfam" id="PF02771">
    <property type="entry name" value="Acyl-CoA_dh_N"/>
    <property type="match status" value="1"/>
</dbReference>
<dbReference type="GO" id="GO:0003995">
    <property type="term" value="F:acyl-CoA dehydrogenase activity"/>
    <property type="evidence" value="ECO:0007669"/>
    <property type="project" value="TreeGrafter"/>
</dbReference>
<proteinExistence type="inferred from homology"/>
<evidence type="ECO:0000256" key="5">
    <source>
        <dbReference type="ARBA" id="ARBA00023002"/>
    </source>
</evidence>
<dbReference type="PANTHER" id="PTHR43884:SF20">
    <property type="entry name" value="ACYL-COA DEHYDROGENASE FADE28"/>
    <property type="match status" value="1"/>
</dbReference>
<evidence type="ECO:0000256" key="2">
    <source>
        <dbReference type="ARBA" id="ARBA00009347"/>
    </source>
</evidence>
<dbReference type="InterPro" id="IPR013786">
    <property type="entry name" value="AcylCoA_DH/ox_N"/>
</dbReference>
<keyword evidence="5" id="KW-0560">Oxidoreductase</keyword>
<dbReference type="PANTHER" id="PTHR43884">
    <property type="entry name" value="ACYL-COA DEHYDROGENASE"/>
    <property type="match status" value="1"/>
</dbReference>
<dbReference type="CDD" id="cd00567">
    <property type="entry name" value="ACAD"/>
    <property type="match status" value="1"/>
</dbReference>
<evidence type="ECO:0000313" key="8">
    <source>
        <dbReference type="EMBL" id="KDN20023.1"/>
    </source>
</evidence>
<protein>
    <submittedName>
        <fullName evidence="8">Acyl-CoA dehydrogenase</fullName>
    </submittedName>
</protein>
<keyword evidence="3" id="KW-0285">Flavoprotein</keyword>
<evidence type="ECO:0000256" key="3">
    <source>
        <dbReference type="ARBA" id="ARBA00022630"/>
    </source>
</evidence>
<dbReference type="AlphaFoldDB" id="A0A066U724"/>
<dbReference type="GO" id="GO:0050660">
    <property type="term" value="F:flavin adenine dinucleotide binding"/>
    <property type="evidence" value="ECO:0007669"/>
    <property type="project" value="InterPro"/>
</dbReference>
<gene>
    <name evidence="8" type="ORF">DV20_23260</name>
</gene>
<dbReference type="OrthoDB" id="4319499at2"/>
<keyword evidence="9" id="KW-1185">Reference proteome</keyword>
<accession>A0A066U724</accession>
<comment type="similarity">
    <text evidence="2">Belongs to the acyl-CoA dehydrogenase family.</text>
</comment>
<organism evidence="8 9">
    <name type="scientific">Amycolatopsis rifamycinica</name>
    <dbReference type="NCBI Taxonomy" id="287986"/>
    <lineage>
        <taxon>Bacteria</taxon>
        <taxon>Bacillati</taxon>
        <taxon>Actinomycetota</taxon>
        <taxon>Actinomycetes</taxon>
        <taxon>Pseudonocardiales</taxon>
        <taxon>Pseudonocardiaceae</taxon>
        <taxon>Amycolatopsis</taxon>
    </lineage>
</organism>